<proteinExistence type="predicted"/>
<organism evidence="2 3">
    <name type="scientific">Solibacillus faecavium</name>
    <dbReference type="NCBI Taxonomy" id="2762221"/>
    <lineage>
        <taxon>Bacteria</taxon>
        <taxon>Bacillati</taxon>
        <taxon>Bacillota</taxon>
        <taxon>Bacilli</taxon>
        <taxon>Bacillales</taxon>
        <taxon>Caryophanaceae</taxon>
        <taxon>Solibacillus</taxon>
    </lineage>
</organism>
<keyword evidence="3" id="KW-1185">Reference proteome</keyword>
<evidence type="ECO:0000259" key="1">
    <source>
        <dbReference type="PROSITE" id="PS51186"/>
    </source>
</evidence>
<evidence type="ECO:0000313" key="3">
    <source>
        <dbReference type="Proteomes" id="UP000619101"/>
    </source>
</evidence>
<accession>A0ABR8XWD1</accession>
<dbReference type="Gene3D" id="3.40.630.30">
    <property type="match status" value="1"/>
</dbReference>
<gene>
    <name evidence="2" type="ORF">H9635_05820</name>
</gene>
<name>A0ABR8XWD1_9BACL</name>
<dbReference type="InterPro" id="IPR016181">
    <property type="entry name" value="Acyl_CoA_acyltransferase"/>
</dbReference>
<evidence type="ECO:0000313" key="2">
    <source>
        <dbReference type="EMBL" id="MBD8036254.1"/>
    </source>
</evidence>
<sequence length="174" mass="20339">MKIQRFNSEIQELTDFLTNNEWQFFANPIVNPTEIKEKVANGYYEDGRETFWILVDHEKFGLVIIHDINDSIPLFDIRLTPQARGKGAGTQTLRWLQNYLFGEKGKIRIEAYTRADNLPMRKCFSKSGFVKEGYLRKAWENEDGTVVDSLLYAAIYDDWKTCKITLVQLDEVPY</sequence>
<dbReference type="EMBL" id="JACSPZ010000002">
    <property type="protein sequence ID" value="MBD8036254.1"/>
    <property type="molecule type" value="Genomic_DNA"/>
</dbReference>
<comment type="caution">
    <text evidence="2">The sequence shown here is derived from an EMBL/GenBank/DDBJ whole genome shotgun (WGS) entry which is preliminary data.</text>
</comment>
<dbReference type="PANTHER" id="PTHR43441">
    <property type="entry name" value="RIBOSOMAL-PROTEIN-SERINE ACETYLTRANSFERASE"/>
    <property type="match status" value="1"/>
</dbReference>
<protein>
    <submittedName>
        <fullName evidence="2">GNAT family N-acetyltransferase</fullName>
    </submittedName>
</protein>
<dbReference type="InterPro" id="IPR000182">
    <property type="entry name" value="GNAT_dom"/>
</dbReference>
<dbReference type="InterPro" id="IPR051908">
    <property type="entry name" value="Ribosomal_N-acetyltransferase"/>
</dbReference>
<feature type="domain" description="N-acetyltransferase" evidence="1">
    <location>
        <begin position="1"/>
        <end position="153"/>
    </location>
</feature>
<dbReference type="Pfam" id="PF13302">
    <property type="entry name" value="Acetyltransf_3"/>
    <property type="match status" value="1"/>
</dbReference>
<dbReference type="PROSITE" id="PS51186">
    <property type="entry name" value="GNAT"/>
    <property type="match status" value="1"/>
</dbReference>
<reference evidence="2 3" key="1">
    <citation type="submission" date="2020-08" db="EMBL/GenBank/DDBJ databases">
        <title>A Genomic Blueprint of the Chicken Gut Microbiome.</title>
        <authorList>
            <person name="Gilroy R."/>
            <person name="Ravi A."/>
            <person name="Getino M."/>
            <person name="Pursley I."/>
            <person name="Horton D.L."/>
            <person name="Alikhan N.-F."/>
            <person name="Baker D."/>
            <person name="Gharbi K."/>
            <person name="Hall N."/>
            <person name="Watson M."/>
            <person name="Adriaenssens E.M."/>
            <person name="Foster-Nyarko E."/>
            <person name="Jarju S."/>
            <person name="Secka A."/>
            <person name="Antonio M."/>
            <person name="Oren A."/>
            <person name="Chaudhuri R."/>
            <person name="La Ragione R.M."/>
            <person name="Hildebrand F."/>
            <person name="Pallen M.J."/>
        </authorList>
    </citation>
    <scope>NUCLEOTIDE SEQUENCE [LARGE SCALE GENOMIC DNA]</scope>
    <source>
        <strain evidence="2 3">A46</strain>
    </source>
</reference>
<dbReference type="Proteomes" id="UP000619101">
    <property type="component" value="Unassembled WGS sequence"/>
</dbReference>
<dbReference type="SUPFAM" id="SSF55729">
    <property type="entry name" value="Acyl-CoA N-acyltransferases (Nat)"/>
    <property type="match status" value="1"/>
</dbReference>
<dbReference type="PANTHER" id="PTHR43441:SF2">
    <property type="entry name" value="FAMILY ACETYLTRANSFERASE, PUTATIVE (AFU_ORTHOLOGUE AFUA_7G00850)-RELATED"/>
    <property type="match status" value="1"/>
</dbReference>